<dbReference type="InterPro" id="IPR018484">
    <property type="entry name" value="FGGY_N"/>
</dbReference>
<name>A0ABS5RWG1_9HYPH</name>
<evidence type="ECO:0000256" key="6">
    <source>
        <dbReference type="ARBA" id="ARBA00023277"/>
    </source>
</evidence>
<dbReference type="Gene3D" id="3.30.420.40">
    <property type="match status" value="2"/>
</dbReference>
<keyword evidence="6" id="KW-0119">Carbohydrate metabolism</keyword>
<dbReference type="SUPFAM" id="SSF53067">
    <property type="entry name" value="Actin-like ATPase domain"/>
    <property type="match status" value="2"/>
</dbReference>
<dbReference type="InterPro" id="IPR043129">
    <property type="entry name" value="ATPase_NBD"/>
</dbReference>
<gene>
    <name evidence="9" type="ORF">JYU29_11745</name>
</gene>
<keyword evidence="5" id="KW-0054">Arabinose catabolism</keyword>
<dbReference type="CDD" id="cd07781">
    <property type="entry name" value="ASKHA_NBD_FGGY_L-RBK"/>
    <property type="match status" value="1"/>
</dbReference>
<keyword evidence="3" id="KW-0418">Kinase</keyword>
<dbReference type="InterPro" id="IPR000577">
    <property type="entry name" value="Carb_kinase_FGGY"/>
</dbReference>
<dbReference type="EC" id="2.7.1.16" evidence="9"/>
<dbReference type="PANTHER" id="PTHR43435">
    <property type="entry name" value="RIBULOKINASE"/>
    <property type="match status" value="1"/>
</dbReference>
<dbReference type="Pfam" id="PF00370">
    <property type="entry name" value="FGGY_N"/>
    <property type="match status" value="1"/>
</dbReference>
<dbReference type="PIRSF" id="PIRSF000538">
    <property type="entry name" value="GlpK"/>
    <property type="match status" value="1"/>
</dbReference>
<organism evidence="9 10">
    <name type="scientific">Tianweitania aestuarii</name>
    <dbReference type="NCBI Taxonomy" id="2814886"/>
    <lineage>
        <taxon>Bacteria</taxon>
        <taxon>Pseudomonadati</taxon>
        <taxon>Pseudomonadota</taxon>
        <taxon>Alphaproteobacteria</taxon>
        <taxon>Hyphomicrobiales</taxon>
        <taxon>Phyllobacteriaceae</taxon>
        <taxon>Tianweitania</taxon>
    </lineage>
</organism>
<keyword evidence="10" id="KW-1185">Reference proteome</keyword>
<evidence type="ECO:0000259" key="7">
    <source>
        <dbReference type="Pfam" id="PF00370"/>
    </source>
</evidence>
<evidence type="ECO:0000259" key="8">
    <source>
        <dbReference type="Pfam" id="PF02782"/>
    </source>
</evidence>
<sequence>MPLIAGADFGTLSVRVTIMDTDSGQTRGSAIAPYPLKRDPADPLLAQQSHDDHMTALVKATREAIAAAAIDGSDVAAFAADTTGSSVVIVDENLVPLDDYYLWADHRGHREADEITALARAENLEALKWCGGTYSHEWGYAKLLHFLRHNPDKRDRVATALEHCDMVAATLCGITEVAQLPRSVCAMGHKWMWGAAWGGYPPQDFLERVDPLLAGINAKLEGRMGTALDIAGTLSPLWAERLGLRAGIPIPFGAFDAHWDAIGSGGKLDDIVNVVGTSTCFIAIGPTDTHLVPGICGAVPDSVVPGATGVEAGQSATGDIFEAIAKRAGTDVTSLVGGLEHRGPGETGLLRLTWDNGDRTVLVRSDLGGVTLGWDLGHTAADEMHAAIEGMAMHTRIILERMRSCGVGTGRVINGGGIPQKNDVLNQIYADVLGEDVYVPTTSPTGVGSCIFAALACGAFADVQEAQARLSPPLKIFHPRPEARAAYEELFALFRELYFGFGAGEAVDLSTVLPRLRAFRLKASDASVTKTSTPSSP</sequence>
<dbReference type="EMBL" id="JAFMNX010000002">
    <property type="protein sequence ID" value="MBS9721361.1"/>
    <property type="molecule type" value="Genomic_DNA"/>
</dbReference>
<dbReference type="InterPro" id="IPR005929">
    <property type="entry name" value="Ribulokinase"/>
</dbReference>
<reference evidence="9 10" key="1">
    <citation type="submission" date="2021-03" db="EMBL/GenBank/DDBJ databases">
        <title>Tianweitania aestuarii sp. nov., isolated from a tidal flat.</title>
        <authorList>
            <person name="Park S."/>
            <person name="Yoon J.-H."/>
        </authorList>
    </citation>
    <scope>NUCLEOTIDE SEQUENCE [LARGE SCALE GENOMIC DNA]</scope>
    <source>
        <strain evidence="9 10">BSSL-BM11</strain>
    </source>
</reference>
<evidence type="ECO:0000313" key="10">
    <source>
        <dbReference type="Proteomes" id="UP001297272"/>
    </source>
</evidence>
<dbReference type="InterPro" id="IPR018485">
    <property type="entry name" value="FGGY_C"/>
</dbReference>
<comment type="caution">
    <text evidence="9">The sequence shown here is derived from an EMBL/GenBank/DDBJ whole genome shotgun (WGS) entry which is preliminary data.</text>
</comment>
<evidence type="ECO:0000256" key="1">
    <source>
        <dbReference type="ARBA" id="ARBA00022679"/>
    </source>
</evidence>
<evidence type="ECO:0000256" key="4">
    <source>
        <dbReference type="ARBA" id="ARBA00022840"/>
    </source>
</evidence>
<dbReference type="Pfam" id="PF02782">
    <property type="entry name" value="FGGY_C"/>
    <property type="match status" value="1"/>
</dbReference>
<keyword evidence="2" id="KW-0547">Nucleotide-binding</keyword>
<feature type="domain" description="Carbohydrate kinase FGGY C-terminal" evidence="8">
    <location>
        <begin position="272"/>
        <end position="456"/>
    </location>
</feature>
<evidence type="ECO:0000313" key="9">
    <source>
        <dbReference type="EMBL" id="MBS9721361.1"/>
    </source>
</evidence>
<evidence type="ECO:0000256" key="3">
    <source>
        <dbReference type="ARBA" id="ARBA00022777"/>
    </source>
</evidence>
<dbReference type="PANTHER" id="PTHR43435:SF4">
    <property type="entry name" value="FGGY CARBOHYDRATE KINASE DOMAIN-CONTAINING PROTEIN"/>
    <property type="match status" value="1"/>
</dbReference>
<evidence type="ECO:0000256" key="5">
    <source>
        <dbReference type="ARBA" id="ARBA00022935"/>
    </source>
</evidence>
<accession>A0ABS5RWG1</accession>
<protein>
    <submittedName>
        <fullName evidence="9">Ribulokinase</fullName>
        <ecNumber evidence="9">2.7.1.16</ecNumber>
    </submittedName>
</protein>
<feature type="domain" description="Carbohydrate kinase FGGY N-terminal" evidence="7">
    <location>
        <begin position="4"/>
        <end position="263"/>
    </location>
</feature>
<dbReference type="Proteomes" id="UP001297272">
    <property type="component" value="Unassembled WGS sequence"/>
</dbReference>
<evidence type="ECO:0000256" key="2">
    <source>
        <dbReference type="ARBA" id="ARBA00022741"/>
    </source>
</evidence>
<keyword evidence="4" id="KW-0067">ATP-binding</keyword>
<dbReference type="GO" id="GO:0008741">
    <property type="term" value="F:ribulokinase activity"/>
    <property type="evidence" value="ECO:0007669"/>
    <property type="project" value="UniProtKB-EC"/>
</dbReference>
<dbReference type="RefSeq" id="WP_213984966.1">
    <property type="nucleotide sequence ID" value="NZ_JAFMNX010000002.1"/>
</dbReference>
<keyword evidence="1 9" id="KW-0808">Transferase</keyword>
<proteinExistence type="predicted"/>
<dbReference type="NCBIfam" id="NF003154">
    <property type="entry name" value="PRK04123.1"/>
    <property type="match status" value="1"/>
</dbReference>